<dbReference type="AlphaFoldDB" id="A0A4Y8LT55"/>
<dbReference type="RefSeq" id="WP_135153072.1">
    <property type="nucleotide sequence ID" value="NZ_SOMN01000023.1"/>
</dbReference>
<feature type="compositionally biased region" description="Low complexity" evidence="2">
    <location>
        <begin position="33"/>
        <end position="47"/>
    </location>
</feature>
<dbReference type="PANTHER" id="PTHR43649">
    <property type="entry name" value="ARABINOSE-BINDING PROTEIN-RELATED"/>
    <property type="match status" value="1"/>
</dbReference>
<dbReference type="Gene3D" id="3.40.190.10">
    <property type="entry name" value="Periplasmic binding protein-like II"/>
    <property type="match status" value="3"/>
</dbReference>
<dbReference type="InterPro" id="IPR050490">
    <property type="entry name" value="Bact_solute-bd_prot1"/>
</dbReference>
<dbReference type="SUPFAM" id="SSF53850">
    <property type="entry name" value="Periplasmic binding protein-like II"/>
    <property type="match status" value="1"/>
</dbReference>
<reference evidence="4 5" key="1">
    <citation type="submission" date="2019-03" db="EMBL/GenBank/DDBJ databases">
        <title>Cohnella endophytica sp. nov., a novel endophytic bacterium isolated from bark of Sonneratia apetala.</title>
        <authorList>
            <person name="Tuo L."/>
        </authorList>
    </citation>
    <scope>NUCLEOTIDE SEQUENCE [LARGE SCALE GENOMIC DNA]</scope>
    <source>
        <strain evidence="4 5">CCTCC AB 208254</strain>
    </source>
</reference>
<evidence type="ECO:0000313" key="5">
    <source>
        <dbReference type="Proteomes" id="UP000297900"/>
    </source>
</evidence>
<dbReference type="CDD" id="cd13580">
    <property type="entry name" value="PBP2_AlgQ_like_1"/>
    <property type="match status" value="1"/>
</dbReference>
<gene>
    <name evidence="4" type="ORF">E2980_15310</name>
</gene>
<proteinExistence type="predicted"/>
<keyword evidence="1 3" id="KW-0732">Signal</keyword>
<feature type="region of interest" description="Disordered" evidence="2">
    <location>
        <begin position="28"/>
        <end position="58"/>
    </location>
</feature>
<feature type="chain" id="PRO_5021338667" evidence="3">
    <location>
        <begin position="22"/>
        <end position="573"/>
    </location>
</feature>
<protein>
    <submittedName>
        <fullName evidence="4">Extracellular solute-binding protein</fullName>
    </submittedName>
</protein>
<evidence type="ECO:0000256" key="3">
    <source>
        <dbReference type="SAM" id="SignalP"/>
    </source>
</evidence>
<dbReference type="PANTHER" id="PTHR43649:SF33">
    <property type="entry name" value="POLYGALACTURONAN_RHAMNOGALACTURONAN-BINDING PROTEIN YTCQ"/>
    <property type="match status" value="1"/>
</dbReference>
<sequence>MKRVTTSVALISTLLATMLLAACSNNKETAGESSPANTATASSSQSAEPVSNDPLGKYPEPVTVTQVLGFRPPEEADALQGVTPETNGYIKDLKEMLNIELKYKWTVPSDQFDQKFNLAIASGDLPDMMMVDYNTFVKFKEQGILADLSEAYQNYASPTLRKIIESDGGFALKAMTSDNKLLGLASSGEGGVQVLWIRKDWLDNLGLQAPTSIEELEKVADAFVKNDPDKNGKNDTYGLALNKNFAAGWGFDAKGFFQSSGSYPFAWLKGADGKLIPGEIQPETKAALARLQSWYQSGILEKEFALKDEDKESEDLVAGKVGISFGEWWYPNWPLNLNKDKDPKADWIQLELPSLNGNPGKTLISRGIGAIMVVKKDFEHPEAAIKMANFFQELQKPKYVDKNSPDFKGPKTGYNYSWYQPRYYSGFKDIFLAVNEALDANKEKLELPEDFIGSGEAQTWFDAAKKYQANPKDNTAWGMYYSRVAKDGGIAVAEKIKEDKSKFVYNEYYGPPTPTQVEKGASLNKLTNETFTKIIMGSAQISEFDKYVEDWKKLGGDDITREVNEWYDKNAVK</sequence>
<accession>A0A4Y8LT55</accession>
<dbReference type="PROSITE" id="PS51257">
    <property type="entry name" value="PROKAR_LIPOPROTEIN"/>
    <property type="match status" value="1"/>
</dbReference>
<evidence type="ECO:0000313" key="4">
    <source>
        <dbReference type="EMBL" id="TFE24707.1"/>
    </source>
</evidence>
<dbReference type="OrthoDB" id="9787283at2"/>
<organism evidence="4 5">
    <name type="scientific">Cohnella luojiensis</name>
    <dbReference type="NCBI Taxonomy" id="652876"/>
    <lineage>
        <taxon>Bacteria</taxon>
        <taxon>Bacillati</taxon>
        <taxon>Bacillota</taxon>
        <taxon>Bacilli</taxon>
        <taxon>Bacillales</taxon>
        <taxon>Paenibacillaceae</taxon>
        <taxon>Cohnella</taxon>
    </lineage>
</organism>
<dbReference type="EMBL" id="SOMN01000023">
    <property type="protein sequence ID" value="TFE24707.1"/>
    <property type="molecule type" value="Genomic_DNA"/>
</dbReference>
<name>A0A4Y8LT55_9BACL</name>
<comment type="caution">
    <text evidence="4">The sequence shown here is derived from an EMBL/GenBank/DDBJ whole genome shotgun (WGS) entry which is preliminary data.</text>
</comment>
<keyword evidence="5" id="KW-1185">Reference proteome</keyword>
<evidence type="ECO:0000256" key="2">
    <source>
        <dbReference type="SAM" id="MobiDB-lite"/>
    </source>
</evidence>
<feature type="signal peptide" evidence="3">
    <location>
        <begin position="1"/>
        <end position="21"/>
    </location>
</feature>
<dbReference type="Proteomes" id="UP000297900">
    <property type="component" value="Unassembled WGS sequence"/>
</dbReference>
<evidence type="ECO:0000256" key="1">
    <source>
        <dbReference type="ARBA" id="ARBA00022729"/>
    </source>
</evidence>